<protein>
    <submittedName>
        <fullName evidence="2">4-carboxymuconolactone decarboxylase</fullName>
    </submittedName>
</protein>
<dbReference type="Gene3D" id="1.20.1290.10">
    <property type="entry name" value="AhpD-like"/>
    <property type="match status" value="1"/>
</dbReference>
<dbReference type="InterPro" id="IPR029032">
    <property type="entry name" value="AhpD-like"/>
</dbReference>
<feature type="domain" description="Carboxymuconolactone decarboxylase-like" evidence="1">
    <location>
        <begin position="36"/>
        <end position="118"/>
    </location>
</feature>
<evidence type="ECO:0000313" key="3">
    <source>
        <dbReference type="Proteomes" id="UP000318834"/>
    </source>
</evidence>
<comment type="caution">
    <text evidence="2">The sequence shown here is derived from an EMBL/GenBank/DDBJ whole genome shotgun (WGS) entry which is preliminary data.</text>
</comment>
<dbReference type="AlphaFoldDB" id="A0A537IJ69"/>
<dbReference type="PANTHER" id="PTHR33570:SF2">
    <property type="entry name" value="CARBOXYMUCONOLACTONE DECARBOXYLASE-LIKE DOMAIN-CONTAINING PROTEIN"/>
    <property type="match status" value="1"/>
</dbReference>
<proteinExistence type="predicted"/>
<evidence type="ECO:0000313" key="2">
    <source>
        <dbReference type="EMBL" id="TMI71361.1"/>
    </source>
</evidence>
<dbReference type="Pfam" id="PF02627">
    <property type="entry name" value="CMD"/>
    <property type="match status" value="1"/>
</dbReference>
<dbReference type="InterPro" id="IPR003779">
    <property type="entry name" value="CMD-like"/>
</dbReference>
<reference evidence="2 3" key="1">
    <citation type="journal article" date="2019" name="Nat. Microbiol.">
        <title>Mediterranean grassland soil C-N compound turnover is dependent on rainfall and depth, and is mediated by genomically divergent microorganisms.</title>
        <authorList>
            <person name="Diamond S."/>
            <person name="Andeer P.F."/>
            <person name="Li Z."/>
            <person name="Crits-Christoph A."/>
            <person name="Burstein D."/>
            <person name="Anantharaman K."/>
            <person name="Lane K.R."/>
            <person name="Thomas B.C."/>
            <person name="Pan C."/>
            <person name="Northen T.R."/>
            <person name="Banfield J.F."/>
        </authorList>
    </citation>
    <scope>NUCLEOTIDE SEQUENCE [LARGE SCALE GENOMIC DNA]</scope>
    <source>
        <strain evidence="2">NP_8</strain>
    </source>
</reference>
<accession>A0A537IJ69</accession>
<dbReference type="SUPFAM" id="SSF69118">
    <property type="entry name" value="AhpD-like"/>
    <property type="match status" value="1"/>
</dbReference>
<gene>
    <name evidence="2" type="ORF">E6H05_12620</name>
</gene>
<organism evidence="2 3">
    <name type="scientific">Candidatus Segetimicrobium genomatis</name>
    <dbReference type="NCBI Taxonomy" id="2569760"/>
    <lineage>
        <taxon>Bacteria</taxon>
        <taxon>Bacillati</taxon>
        <taxon>Candidatus Sysuimicrobiota</taxon>
        <taxon>Candidatus Sysuimicrobiia</taxon>
        <taxon>Candidatus Sysuimicrobiales</taxon>
        <taxon>Candidatus Segetimicrobiaceae</taxon>
        <taxon>Candidatus Segetimicrobium</taxon>
    </lineage>
</organism>
<dbReference type="Proteomes" id="UP000318834">
    <property type="component" value="Unassembled WGS sequence"/>
</dbReference>
<dbReference type="InterPro" id="IPR052512">
    <property type="entry name" value="4CMD/NDH-1_regulator"/>
</dbReference>
<name>A0A537IJ69_9BACT</name>
<dbReference type="EMBL" id="VBAP01000114">
    <property type="protein sequence ID" value="TMI71361.1"/>
    <property type="molecule type" value="Genomic_DNA"/>
</dbReference>
<dbReference type="PANTHER" id="PTHR33570">
    <property type="entry name" value="4-CARBOXYMUCONOLACTONE DECARBOXYLASE FAMILY PROTEIN"/>
    <property type="match status" value="1"/>
</dbReference>
<evidence type="ECO:0000259" key="1">
    <source>
        <dbReference type="Pfam" id="PF02627"/>
    </source>
</evidence>
<sequence>MSKELWDKGLAVRKEVLGAEYVERQLTTVDDFGMPMQELVTQSCWGWLWTRPQLPRKMRSLVNLGMLSALNRPNEFKTHVRGALTNGCSREEIREVLLQVAVYCGMPAGVEAFRLAREAMKEYEQEKRG</sequence>
<dbReference type="GO" id="GO:0051920">
    <property type="term" value="F:peroxiredoxin activity"/>
    <property type="evidence" value="ECO:0007669"/>
    <property type="project" value="InterPro"/>
</dbReference>